<dbReference type="EMBL" id="JAAGMU010000236">
    <property type="protein sequence ID" value="NEC78493.1"/>
    <property type="molecule type" value="Genomic_DNA"/>
</dbReference>
<feature type="non-terminal residue" evidence="1">
    <location>
        <position position="321"/>
    </location>
</feature>
<name>A0A6G3TYB7_9ACTN</name>
<comment type="caution">
    <text evidence="1">The sequence shown here is derived from an EMBL/GenBank/DDBJ whole genome shotgun (WGS) entry which is preliminary data.</text>
</comment>
<evidence type="ECO:0000313" key="1">
    <source>
        <dbReference type="EMBL" id="NEC78493.1"/>
    </source>
</evidence>
<reference evidence="1" key="1">
    <citation type="submission" date="2020-01" db="EMBL/GenBank/DDBJ databases">
        <title>Insect and environment-associated Actinomycetes.</title>
        <authorList>
            <person name="Currrie C."/>
            <person name="Chevrette M."/>
            <person name="Carlson C."/>
            <person name="Stubbendieck R."/>
            <person name="Wendt-Pienkowski E."/>
        </authorList>
    </citation>
    <scope>NUCLEOTIDE SEQUENCE</scope>
    <source>
        <strain evidence="1">SID7958</strain>
    </source>
</reference>
<protein>
    <submittedName>
        <fullName evidence="1">Uncharacterized protein</fullName>
    </submittedName>
</protein>
<sequence>MSHRFESLVVRHTHRVPAPSGPAGDGSVVARQFDAALLSVGFKLSSRAFACLAGLSEGTVVDVAVRILRTVREMAGDHVRHNAYFIDFPANVPDTADFWRECVADALADDRTRASTLAQLDTGVVDLRTLPSYGRYRHTYADLLARHDELIAAAGDRVTVLHLGEPLEDEVTSLYLALAGSTTPLGEEVLDDLRDLAGHCVDGPQPESVPVRENRAVINQVRLAAGAVLLLDTVTDVLRLACAVSGGDVSLQQPTRLRTLPRPVRRALLAGLDTLVAADPAKAADVHAHREMFKRLGERLHPHEYPQWPHAAGVFAVARGE</sequence>
<proteinExistence type="predicted"/>
<dbReference type="AlphaFoldDB" id="A0A6G3TYB7"/>
<accession>A0A6G3TYB7</accession>
<gene>
    <name evidence="1" type="ORF">G3I38_04325</name>
</gene>
<organism evidence="1">
    <name type="scientific">Streptomyces sp. SID7958</name>
    <dbReference type="NCBI Taxonomy" id="2706093"/>
    <lineage>
        <taxon>Bacteria</taxon>
        <taxon>Bacillati</taxon>
        <taxon>Actinomycetota</taxon>
        <taxon>Actinomycetes</taxon>
        <taxon>Kitasatosporales</taxon>
        <taxon>Streptomycetaceae</taxon>
        <taxon>Streptomyces</taxon>
    </lineage>
</organism>